<dbReference type="OrthoDB" id="6220758at2759"/>
<dbReference type="InterPro" id="IPR043129">
    <property type="entry name" value="ATPase_NBD"/>
</dbReference>
<dbReference type="FunFam" id="3.30.420.40:FF:000058">
    <property type="entry name" value="Putative actin-related protein 5"/>
    <property type="match status" value="1"/>
</dbReference>
<protein>
    <submittedName>
        <fullName evidence="2">Actin domain containing protein</fullName>
    </submittedName>
</protein>
<keyword evidence="3" id="KW-1185">Reference proteome</keyword>
<evidence type="ECO:0000256" key="1">
    <source>
        <dbReference type="RuleBase" id="RU000487"/>
    </source>
</evidence>
<reference evidence="2 3" key="1">
    <citation type="submission" date="2017-03" db="EMBL/GenBank/DDBJ databases">
        <title>Genome of the blue death feigning beetle - Asbolus verrucosus.</title>
        <authorList>
            <person name="Rider S.D."/>
        </authorList>
    </citation>
    <scope>NUCLEOTIDE SEQUENCE [LARGE SCALE GENOMIC DNA]</scope>
    <source>
        <strain evidence="2">Butters</strain>
        <tissue evidence="2">Head and leg muscle</tissue>
    </source>
</reference>
<gene>
    <name evidence="2" type="ORF">BDFB_011409</name>
</gene>
<dbReference type="InterPro" id="IPR004000">
    <property type="entry name" value="Actin"/>
</dbReference>
<dbReference type="Proteomes" id="UP000292052">
    <property type="component" value="Unassembled WGS sequence"/>
</dbReference>
<dbReference type="PRINTS" id="PR00190">
    <property type="entry name" value="ACTIN"/>
</dbReference>
<dbReference type="Gene3D" id="3.90.640.10">
    <property type="entry name" value="Actin, Chain A, domain 4"/>
    <property type="match status" value="1"/>
</dbReference>
<dbReference type="Pfam" id="PF00022">
    <property type="entry name" value="Actin"/>
    <property type="match status" value="1"/>
</dbReference>
<name>A0A482V8R3_ASBVE</name>
<dbReference type="Gene3D" id="3.30.420.40">
    <property type="match status" value="2"/>
</dbReference>
<sequence length="353" mass="38863">MECSAAAVVFDVGSSLTRVGFASSSAPASVFPTLTSRVDDDLLVGMEAATCGGLKKHVINGTVSSWDSMEKIWLHGFNELKTEPENHRFLLDFPYYPCIRRDKEKTAQLLFENLNVPAAHLTYQSVLSLHSYGRLTGVVVHSGFSETQVYPIYEGHILPTMTRGSFIAGQYLTYTLQDLLRRKGYNCSYDEANAIKEKSFYVAQATSNETPTEDTFTLPDGRSFGLAEEKYLIAEELFTSSNENGVIQDLVVGTTCRCDPRLRRDLFQNVILSGGNSLLPGFAPRLEREVAKSCGDAQLQNYEGTKVAAPPNRGISAWVGGSVLASSSGFSDMCMTLEEYNEYGPGLVHTKFF</sequence>
<dbReference type="SUPFAM" id="SSF53067">
    <property type="entry name" value="Actin-like ATPase domain"/>
    <property type="match status" value="2"/>
</dbReference>
<dbReference type="PANTHER" id="PTHR11937">
    <property type="entry name" value="ACTIN"/>
    <property type="match status" value="1"/>
</dbReference>
<dbReference type="STRING" id="1661398.A0A482V8R3"/>
<dbReference type="AlphaFoldDB" id="A0A482V8R3"/>
<comment type="similarity">
    <text evidence="1">Belongs to the actin family.</text>
</comment>
<proteinExistence type="inferred from homology"/>
<dbReference type="EMBL" id="QDEB01127538">
    <property type="protein sequence ID" value="RZB39540.1"/>
    <property type="molecule type" value="Genomic_DNA"/>
</dbReference>
<evidence type="ECO:0000313" key="3">
    <source>
        <dbReference type="Proteomes" id="UP000292052"/>
    </source>
</evidence>
<evidence type="ECO:0000313" key="2">
    <source>
        <dbReference type="EMBL" id="RZB39540.1"/>
    </source>
</evidence>
<organism evidence="2 3">
    <name type="scientific">Asbolus verrucosus</name>
    <name type="common">Desert ironclad beetle</name>
    <dbReference type="NCBI Taxonomy" id="1661398"/>
    <lineage>
        <taxon>Eukaryota</taxon>
        <taxon>Metazoa</taxon>
        <taxon>Ecdysozoa</taxon>
        <taxon>Arthropoda</taxon>
        <taxon>Hexapoda</taxon>
        <taxon>Insecta</taxon>
        <taxon>Pterygota</taxon>
        <taxon>Neoptera</taxon>
        <taxon>Endopterygota</taxon>
        <taxon>Coleoptera</taxon>
        <taxon>Polyphaga</taxon>
        <taxon>Cucujiformia</taxon>
        <taxon>Tenebrionidae</taxon>
        <taxon>Pimeliinae</taxon>
        <taxon>Asbolus</taxon>
    </lineage>
</organism>
<dbReference type="SMART" id="SM00268">
    <property type="entry name" value="ACTIN"/>
    <property type="match status" value="1"/>
</dbReference>
<accession>A0A482V8R3</accession>
<comment type="caution">
    <text evidence="2">The sequence shown here is derived from an EMBL/GenBank/DDBJ whole genome shotgun (WGS) entry which is preliminary data.</text>
</comment>